<gene>
    <name evidence="1" type="ORF">AOB46_10905</name>
</gene>
<reference evidence="1 2" key="1">
    <citation type="journal article" date="2015" name="Genom Data">
        <title>Draft genome sequence of a multidrug-resistant Chryseobacterium indologenes isolate from Malaysia.</title>
        <authorList>
            <person name="Yu C.Y."/>
            <person name="Ang G.Y."/>
            <person name="Cheng H.J."/>
            <person name="Cheong Y.M."/>
            <person name="Yin W.F."/>
            <person name="Chan K.G."/>
        </authorList>
    </citation>
    <scope>NUCLEOTIDE SEQUENCE [LARGE SCALE GENOMIC DNA]</scope>
    <source>
        <strain evidence="1 2">CI_885</strain>
    </source>
</reference>
<sequence length="266" mass="31220">MAVMAAGFWGKAQTHRFIYDVVYKKDADSEVLTKENFHLDIHPEKVEYYQRDFFIADSLITNNLQFPKDTKLNTSSIIYHKTGSENYDEYDLMEDTVLKLQTKDTQQWKLTGESKKVKDLQLQKATTSYGGREWTAWFAKDIPFQEGPYKFHGLPGLIVELYDNKNNYKFELVKSVKLDKPVKNMFIDMSREKSVPVTWEKYKSTKLAFYDSPINFIRNGAQGDQFFLNDGTKVNAANRREVNERMKQDIKRFNNPVELDKKIIYP</sequence>
<evidence type="ECO:0008006" key="3">
    <source>
        <dbReference type="Google" id="ProtNLM"/>
    </source>
</evidence>
<organism evidence="1 2">
    <name type="scientific">Chryseobacterium indologenes</name>
    <name type="common">Flavobacterium indologenes</name>
    <dbReference type="NCBI Taxonomy" id="253"/>
    <lineage>
        <taxon>Bacteria</taxon>
        <taxon>Pseudomonadati</taxon>
        <taxon>Bacteroidota</taxon>
        <taxon>Flavobacteriia</taxon>
        <taxon>Flavobacteriales</taxon>
        <taxon>Weeksellaceae</taxon>
        <taxon>Chryseobacterium group</taxon>
        <taxon>Chryseobacterium</taxon>
    </lineage>
</organism>
<dbReference type="AlphaFoldDB" id="A0A0N0ZWW1"/>
<reference evidence="2" key="2">
    <citation type="submission" date="2015-09" db="EMBL/GenBank/DDBJ databases">
        <title>Draft genome sequence of a multidrug-resistant Chryseobacterium indologenes isolate from Malaysia.</title>
        <authorList>
            <person name="Yu C.Y."/>
            <person name="Ang G.Y."/>
            <person name="Chan K.-G."/>
        </authorList>
    </citation>
    <scope>NUCLEOTIDE SEQUENCE [LARGE SCALE GENOMIC DNA]</scope>
    <source>
        <strain evidence="2">CI_885</strain>
    </source>
</reference>
<comment type="caution">
    <text evidence="1">The sequence shown here is derived from an EMBL/GenBank/DDBJ whole genome shotgun (WGS) entry which is preliminary data.</text>
</comment>
<name>A0A0N0ZWW1_CHRID</name>
<dbReference type="PATRIC" id="fig|253.9.peg.4008"/>
<evidence type="ECO:0000313" key="2">
    <source>
        <dbReference type="Proteomes" id="UP000037953"/>
    </source>
</evidence>
<accession>A0A0N0ZWW1</accession>
<proteinExistence type="predicted"/>
<protein>
    <recommendedName>
        <fullName evidence="3">GLPGLI family protein</fullName>
    </recommendedName>
</protein>
<dbReference type="EMBL" id="LJOD01000006">
    <property type="protein sequence ID" value="KPE51278.1"/>
    <property type="molecule type" value="Genomic_DNA"/>
</dbReference>
<dbReference type="NCBIfam" id="TIGR01200">
    <property type="entry name" value="GLPGLI"/>
    <property type="match status" value="1"/>
</dbReference>
<dbReference type="Pfam" id="PF09697">
    <property type="entry name" value="Porph_ging"/>
    <property type="match status" value="1"/>
</dbReference>
<evidence type="ECO:0000313" key="1">
    <source>
        <dbReference type="EMBL" id="KPE51278.1"/>
    </source>
</evidence>
<dbReference type="Proteomes" id="UP000037953">
    <property type="component" value="Unassembled WGS sequence"/>
</dbReference>
<dbReference type="InterPro" id="IPR005901">
    <property type="entry name" value="GLPGLI"/>
</dbReference>